<dbReference type="PANTHER" id="PTHR21408">
    <property type="entry name" value="HOMEODOMAIN-ONLY PROTEIN"/>
    <property type="match status" value="1"/>
</dbReference>
<dbReference type="AlphaFoldDB" id="A0AAV7DDF7"/>
<accession>A0AAV7DDF7</accession>
<evidence type="ECO:0000256" key="5">
    <source>
        <dbReference type="ARBA" id="ARBA00023015"/>
    </source>
</evidence>
<keyword evidence="5" id="KW-0805">Transcription regulation</keyword>
<evidence type="ECO:0000256" key="6">
    <source>
        <dbReference type="ARBA" id="ARBA00023155"/>
    </source>
</evidence>
<evidence type="ECO:0000256" key="2">
    <source>
        <dbReference type="ARBA" id="ARBA00021327"/>
    </source>
</evidence>
<protein>
    <recommendedName>
        <fullName evidence="2">Homeodomain-only protein</fullName>
    </recommendedName>
</protein>
<name>A0AAV7DDF7_ENGPU</name>
<evidence type="ECO:0000256" key="8">
    <source>
        <dbReference type="ARBA" id="ARBA00023242"/>
    </source>
</evidence>
<dbReference type="GO" id="GO:0006357">
    <property type="term" value="P:regulation of transcription by RNA polymerase II"/>
    <property type="evidence" value="ECO:0007669"/>
    <property type="project" value="TreeGrafter"/>
</dbReference>
<keyword evidence="4" id="KW-0678">Repressor</keyword>
<gene>
    <name evidence="12" type="ORF">GDO81_001380</name>
</gene>
<dbReference type="GO" id="GO:0003677">
    <property type="term" value="F:DNA binding"/>
    <property type="evidence" value="ECO:0007669"/>
    <property type="project" value="UniProtKB-UniRule"/>
</dbReference>
<organism evidence="12 13">
    <name type="scientific">Engystomops pustulosus</name>
    <name type="common">Tungara frog</name>
    <name type="synonym">Physalaemus pustulosus</name>
    <dbReference type="NCBI Taxonomy" id="76066"/>
    <lineage>
        <taxon>Eukaryota</taxon>
        <taxon>Metazoa</taxon>
        <taxon>Chordata</taxon>
        <taxon>Craniata</taxon>
        <taxon>Vertebrata</taxon>
        <taxon>Euteleostomi</taxon>
        <taxon>Amphibia</taxon>
        <taxon>Batrachia</taxon>
        <taxon>Anura</taxon>
        <taxon>Neobatrachia</taxon>
        <taxon>Hyloidea</taxon>
        <taxon>Leptodactylidae</taxon>
        <taxon>Leiuperinae</taxon>
        <taxon>Engystomops</taxon>
    </lineage>
</organism>
<dbReference type="InterPro" id="IPR009057">
    <property type="entry name" value="Homeodomain-like_sf"/>
</dbReference>
<dbReference type="GO" id="GO:0005634">
    <property type="term" value="C:nucleus"/>
    <property type="evidence" value="ECO:0007669"/>
    <property type="project" value="UniProtKB-SubCell"/>
</dbReference>
<evidence type="ECO:0000256" key="9">
    <source>
        <dbReference type="PROSITE-ProRule" id="PRU00108"/>
    </source>
</evidence>
<keyword evidence="3" id="KW-0217">Developmental protein</keyword>
<dbReference type="InterPro" id="IPR001356">
    <property type="entry name" value="HD"/>
</dbReference>
<evidence type="ECO:0000256" key="3">
    <source>
        <dbReference type="ARBA" id="ARBA00022473"/>
    </source>
</evidence>
<feature type="DNA-binding region" description="Homeobox" evidence="9">
    <location>
        <begin position="9"/>
        <end position="69"/>
    </location>
</feature>
<evidence type="ECO:0000313" key="13">
    <source>
        <dbReference type="Proteomes" id="UP000824782"/>
    </source>
</evidence>
<dbReference type="Pfam" id="PF00046">
    <property type="entry name" value="Homeodomain"/>
    <property type="match status" value="1"/>
</dbReference>
<evidence type="ECO:0000256" key="1">
    <source>
        <dbReference type="ARBA" id="ARBA00004123"/>
    </source>
</evidence>
<sequence>MSSHQKETCENEDNGLSKEQIEILEYNFNKVCKHPEQATLMLIAAEAGLTEQETEEWFKARLAKWRRSEGLPSQFGSVMD</sequence>
<evidence type="ECO:0000256" key="10">
    <source>
        <dbReference type="RuleBase" id="RU000682"/>
    </source>
</evidence>
<evidence type="ECO:0000256" key="7">
    <source>
        <dbReference type="ARBA" id="ARBA00023163"/>
    </source>
</evidence>
<comment type="subcellular location">
    <subcellularLocation>
        <location evidence="1 9 10">Nucleus</location>
    </subcellularLocation>
</comment>
<keyword evidence="7" id="KW-0804">Transcription</keyword>
<dbReference type="CDD" id="cd00086">
    <property type="entry name" value="homeodomain"/>
    <property type="match status" value="1"/>
</dbReference>
<feature type="domain" description="Homeobox" evidence="11">
    <location>
        <begin position="7"/>
        <end position="68"/>
    </location>
</feature>
<keyword evidence="6 9" id="KW-0371">Homeobox</keyword>
<dbReference type="InterPro" id="IPR039162">
    <property type="entry name" value="HOPX"/>
</dbReference>
<evidence type="ECO:0000313" key="12">
    <source>
        <dbReference type="EMBL" id="KAG8594974.1"/>
    </source>
</evidence>
<comment type="caution">
    <text evidence="12">The sequence shown here is derived from an EMBL/GenBank/DDBJ whole genome shotgun (WGS) entry which is preliminary data.</text>
</comment>
<keyword evidence="9 10" id="KW-0238">DNA-binding</keyword>
<dbReference type="GO" id="GO:0030154">
    <property type="term" value="P:cell differentiation"/>
    <property type="evidence" value="ECO:0007669"/>
    <property type="project" value="InterPro"/>
</dbReference>
<dbReference type="SUPFAM" id="SSF46689">
    <property type="entry name" value="Homeodomain-like"/>
    <property type="match status" value="1"/>
</dbReference>
<keyword evidence="13" id="KW-1185">Reference proteome</keyword>
<dbReference type="Gene3D" id="1.10.10.60">
    <property type="entry name" value="Homeodomain-like"/>
    <property type="match status" value="1"/>
</dbReference>
<dbReference type="PROSITE" id="PS50071">
    <property type="entry name" value="HOMEOBOX_2"/>
    <property type="match status" value="1"/>
</dbReference>
<evidence type="ECO:0000256" key="4">
    <source>
        <dbReference type="ARBA" id="ARBA00022491"/>
    </source>
</evidence>
<dbReference type="Proteomes" id="UP000824782">
    <property type="component" value="Unassembled WGS sequence"/>
</dbReference>
<keyword evidence="8 9" id="KW-0539">Nucleus</keyword>
<reference evidence="12" key="1">
    <citation type="thesis" date="2020" institute="ProQuest LLC" country="789 East Eisenhower Parkway, Ann Arbor, MI, USA">
        <title>Comparative Genomics and Chromosome Evolution.</title>
        <authorList>
            <person name="Mudd A.B."/>
        </authorList>
    </citation>
    <scope>NUCLEOTIDE SEQUENCE</scope>
    <source>
        <strain evidence="12">237g6f4</strain>
        <tissue evidence="12">Blood</tissue>
    </source>
</reference>
<dbReference type="SMART" id="SM00389">
    <property type="entry name" value="HOX"/>
    <property type="match status" value="1"/>
</dbReference>
<dbReference type="EMBL" id="WNYA01000001">
    <property type="protein sequence ID" value="KAG8594974.1"/>
    <property type="molecule type" value="Genomic_DNA"/>
</dbReference>
<dbReference type="EMBL" id="WNYA01000001">
    <property type="protein sequence ID" value="KAG8594973.1"/>
    <property type="molecule type" value="Genomic_DNA"/>
</dbReference>
<dbReference type="EMBL" id="WNYA01000001">
    <property type="protein sequence ID" value="KAG8594975.1"/>
    <property type="molecule type" value="Genomic_DNA"/>
</dbReference>
<proteinExistence type="predicted"/>
<evidence type="ECO:0000259" key="11">
    <source>
        <dbReference type="PROSITE" id="PS50071"/>
    </source>
</evidence>
<dbReference type="PANTHER" id="PTHR21408:SF1">
    <property type="entry name" value="HOMEODOMAIN-ONLY PROTEIN"/>
    <property type="match status" value="1"/>
</dbReference>